<dbReference type="InterPro" id="IPR009915">
    <property type="entry name" value="NnrU_dom"/>
</dbReference>
<dbReference type="GO" id="GO:0016020">
    <property type="term" value="C:membrane"/>
    <property type="evidence" value="ECO:0007669"/>
    <property type="project" value="UniProtKB-SubCell"/>
</dbReference>
<feature type="transmembrane region" description="Helical" evidence="5">
    <location>
        <begin position="75"/>
        <end position="92"/>
    </location>
</feature>
<organism evidence="7 8">
    <name type="scientific">Litoreibacter janthinus</name>
    <dbReference type="NCBI Taxonomy" id="670154"/>
    <lineage>
        <taxon>Bacteria</taxon>
        <taxon>Pseudomonadati</taxon>
        <taxon>Pseudomonadota</taxon>
        <taxon>Alphaproteobacteria</taxon>
        <taxon>Rhodobacterales</taxon>
        <taxon>Roseobacteraceae</taxon>
        <taxon>Litoreibacter</taxon>
    </lineage>
</organism>
<dbReference type="AlphaFoldDB" id="A0A1I6H652"/>
<feature type="transmembrane region" description="Helical" evidence="5">
    <location>
        <begin position="37"/>
        <end position="55"/>
    </location>
</feature>
<feature type="transmembrane region" description="Helical" evidence="5">
    <location>
        <begin position="6"/>
        <end position="25"/>
    </location>
</feature>
<dbReference type="Proteomes" id="UP000199658">
    <property type="component" value="Unassembled WGS sequence"/>
</dbReference>
<gene>
    <name evidence="7" type="ORF">SAMN04488002_2583</name>
</gene>
<evidence type="ECO:0000256" key="4">
    <source>
        <dbReference type="ARBA" id="ARBA00023136"/>
    </source>
</evidence>
<feature type="transmembrane region" description="Helical" evidence="5">
    <location>
        <begin position="195"/>
        <end position="217"/>
    </location>
</feature>
<evidence type="ECO:0000256" key="5">
    <source>
        <dbReference type="SAM" id="Phobius"/>
    </source>
</evidence>
<dbReference type="OrthoDB" id="7828645at2"/>
<dbReference type="STRING" id="670154.SAMN04488002_2583"/>
<comment type="subcellular location">
    <subcellularLocation>
        <location evidence="1">Membrane</location>
        <topology evidence="1">Multi-pass membrane protein</topology>
    </subcellularLocation>
</comment>
<evidence type="ECO:0000256" key="3">
    <source>
        <dbReference type="ARBA" id="ARBA00022989"/>
    </source>
</evidence>
<keyword evidence="2 5" id="KW-0812">Transmembrane</keyword>
<protein>
    <submittedName>
        <fullName evidence="7">Uncharacterized membrane protein</fullName>
    </submittedName>
</protein>
<dbReference type="RefSeq" id="WP_090217418.1">
    <property type="nucleotide sequence ID" value="NZ_FOYO01000001.1"/>
</dbReference>
<evidence type="ECO:0000256" key="2">
    <source>
        <dbReference type="ARBA" id="ARBA00022692"/>
    </source>
</evidence>
<keyword evidence="4 5" id="KW-0472">Membrane</keyword>
<reference evidence="8" key="1">
    <citation type="submission" date="2016-10" db="EMBL/GenBank/DDBJ databases">
        <authorList>
            <person name="Varghese N."/>
            <person name="Submissions S."/>
        </authorList>
    </citation>
    <scope>NUCLEOTIDE SEQUENCE [LARGE SCALE GENOMIC DNA]</scope>
    <source>
        <strain evidence="8">DSM 26921</strain>
    </source>
</reference>
<evidence type="ECO:0000259" key="6">
    <source>
        <dbReference type="Pfam" id="PF07298"/>
    </source>
</evidence>
<accession>A0A1I6H652</accession>
<keyword evidence="3 5" id="KW-1133">Transmembrane helix</keyword>
<keyword evidence="8" id="KW-1185">Reference proteome</keyword>
<evidence type="ECO:0000256" key="1">
    <source>
        <dbReference type="ARBA" id="ARBA00004141"/>
    </source>
</evidence>
<dbReference type="EMBL" id="FOYO01000001">
    <property type="protein sequence ID" value="SFR49969.1"/>
    <property type="molecule type" value="Genomic_DNA"/>
</dbReference>
<sequence>MTWTGFASVFAAFFITHSIPVRPAIKSRIVAKIGSRGFGLAYSTLSLGMLALLIWAAGQAPYQQLWPQMPWQRHVVHLGMLIVCLVLALSIARPNPFSFGGKHNDKFDPMRPGLIRWTRHPILLALALWAGLHLLPNGDLAHVLLFGVLAGFAIAGRWLIDRRKRREMGEGVWIALKEQLAQSPMFYRDVQWSGLIFRLALAITAYTLLILAHPVVIGVPAL</sequence>
<evidence type="ECO:0000313" key="7">
    <source>
        <dbReference type="EMBL" id="SFR49969.1"/>
    </source>
</evidence>
<feature type="transmembrane region" description="Helical" evidence="5">
    <location>
        <begin position="140"/>
        <end position="160"/>
    </location>
</feature>
<dbReference type="Gene3D" id="1.20.120.1630">
    <property type="match status" value="1"/>
</dbReference>
<feature type="transmembrane region" description="Helical" evidence="5">
    <location>
        <begin position="113"/>
        <end position="134"/>
    </location>
</feature>
<evidence type="ECO:0000313" key="8">
    <source>
        <dbReference type="Proteomes" id="UP000199658"/>
    </source>
</evidence>
<proteinExistence type="predicted"/>
<name>A0A1I6H652_9RHOB</name>
<feature type="domain" description="NnrU" evidence="6">
    <location>
        <begin position="8"/>
        <end position="220"/>
    </location>
</feature>
<dbReference type="Pfam" id="PF07298">
    <property type="entry name" value="NnrU"/>
    <property type="match status" value="1"/>
</dbReference>